<sequence>MVMSEIVKLLKSAKKVLIVTHVSPDGDGIGSTLALLHGLNQLGIEGHVVIDDEVPEGFAFLPQSGKILRYPHEMDGYYDVAVAIDCSDEERMGNVKELYMRLPVKINIDHHISNTMYADYNVVDSNAGASAELVYQLLKLLGVEFDSDISTCLYCSLATDTGRFMYSNTTSITHEIAGDLLNNGADLRKIAEEIFEKKTLNQVLLIGKAISTLNVVEDGTIAYITVTKAMLDECGARPGDTEGLVYYPKSIDGVEIGLLFKEEDDRIKVSFRSKKVDVSKIAAIFGGGGHVLASGCFLEMPMSEAVEKVVQACARAVKDVH</sequence>
<protein>
    <submittedName>
        <fullName evidence="3">Phosphoesterase RecJ domain-containing protein</fullName>
    </submittedName>
</protein>
<dbReference type="Pfam" id="PF02272">
    <property type="entry name" value="DHHA1"/>
    <property type="match status" value="1"/>
</dbReference>
<name>A0A1M4WS63_9THEO</name>
<dbReference type="InterPro" id="IPR001667">
    <property type="entry name" value="DDH_dom"/>
</dbReference>
<evidence type="ECO:0000313" key="3">
    <source>
        <dbReference type="EMBL" id="SHE84055.1"/>
    </source>
</evidence>
<dbReference type="AlphaFoldDB" id="A0A1M4WS63"/>
<dbReference type="STRING" id="1121256.SAMN02746089_00890"/>
<keyword evidence="4" id="KW-1185">Reference proteome</keyword>
<evidence type="ECO:0000313" key="4">
    <source>
        <dbReference type="Proteomes" id="UP000184088"/>
    </source>
</evidence>
<dbReference type="GO" id="GO:0003676">
    <property type="term" value="F:nucleic acid binding"/>
    <property type="evidence" value="ECO:0007669"/>
    <property type="project" value="InterPro"/>
</dbReference>
<feature type="domain" description="DHHA1" evidence="2">
    <location>
        <begin position="233"/>
        <end position="318"/>
    </location>
</feature>
<dbReference type="EMBL" id="FQVH01000006">
    <property type="protein sequence ID" value="SHE84055.1"/>
    <property type="molecule type" value="Genomic_DNA"/>
</dbReference>
<dbReference type="Proteomes" id="UP000184088">
    <property type="component" value="Unassembled WGS sequence"/>
</dbReference>
<organism evidence="3 4">
    <name type="scientific">Caldanaerobius fijiensis DSM 17918</name>
    <dbReference type="NCBI Taxonomy" id="1121256"/>
    <lineage>
        <taxon>Bacteria</taxon>
        <taxon>Bacillati</taxon>
        <taxon>Bacillota</taxon>
        <taxon>Clostridia</taxon>
        <taxon>Thermoanaerobacterales</taxon>
        <taxon>Thermoanaerobacteraceae</taxon>
        <taxon>Caldanaerobius</taxon>
    </lineage>
</organism>
<dbReference type="Gene3D" id="3.90.1640.10">
    <property type="entry name" value="inorganic pyrophosphatase (n-terminal core)"/>
    <property type="match status" value="1"/>
</dbReference>
<dbReference type="InterPro" id="IPR051319">
    <property type="entry name" value="Oligoribo/pAp-PDE_c-di-AMP_PDE"/>
</dbReference>
<evidence type="ECO:0000259" key="1">
    <source>
        <dbReference type="Pfam" id="PF01368"/>
    </source>
</evidence>
<dbReference type="Pfam" id="PF01368">
    <property type="entry name" value="DHH"/>
    <property type="match status" value="1"/>
</dbReference>
<dbReference type="InterPro" id="IPR003156">
    <property type="entry name" value="DHHA1_dom"/>
</dbReference>
<gene>
    <name evidence="3" type="ORF">SAMN02746089_00890</name>
</gene>
<dbReference type="SUPFAM" id="SSF64182">
    <property type="entry name" value="DHH phosphoesterases"/>
    <property type="match status" value="1"/>
</dbReference>
<dbReference type="Gene3D" id="3.10.310.30">
    <property type="match status" value="1"/>
</dbReference>
<reference evidence="3 4" key="1">
    <citation type="submission" date="2016-11" db="EMBL/GenBank/DDBJ databases">
        <authorList>
            <person name="Jaros S."/>
            <person name="Januszkiewicz K."/>
            <person name="Wedrychowicz H."/>
        </authorList>
    </citation>
    <scope>NUCLEOTIDE SEQUENCE [LARGE SCALE GENOMIC DNA]</scope>
    <source>
        <strain evidence="3 4">DSM 17918</strain>
    </source>
</reference>
<accession>A0A1M4WS63</accession>
<feature type="domain" description="DDH" evidence="1">
    <location>
        <begin position="15"/>
        <end position="155"/>
    </location>
</feature>
<dbReference type="InterPro" id="IPR038763">
    <property type="entry name" value="DHH_sf"/>
</dbReference>
<dbReference type="PANTHER" id="PTHR47618">
    <property type="entry name" value="BIFUNCTIONAL OLIGORIBONUCLEASE AND PAP PHOSPHATASE NRNA"/>
    <property type="match status" value="1"/>
</dbReference>
<dbReference type="PANTHER" id="PTHR47618:SF1">
    <property type="entry name" value="BIFUNCTIONAL OLIGORIBONUCLEASE AND PAP PHOSPHATASE NRNA"/>
    <property type="match status" value="1"/>
</dbReference>
<proteinExistence type="predicted"/>
<evidence type="ECO:0000259" key="2">
    <source>
        <dbReference type="Pfam" id="PF02272"/>
    </source>
</evidence>